<dbReference type="PROSITE" id="PS51462">
    <property type="entry name" value="NUDIX"/>
    <property type="match status" value="1"/>
</dbReference>
<dbReference type="InterPro" id="IPR020476">
    <property type="entry name" value="Nudix_hydrolase"/>
</dbReference>
<dbReference type="PROSITE" id="PS00893">
    <property type="entry name" value="NUDIX_BOX"/>
    <property type="match status" value="1"/>
</dbReference>
<dbReference type="SUPFAM" id="SSF55811">
    <property type="entry name" value="Nudix"/>
    <property type="match status" value="1"/>
</dbReference>
<dbReference type="PANTHER" id="PTHR43046:SF2">
    <property type="entry name" value="8-OXO-DGTP DIPHOSPHATASE-RELATED"/>
    <property type="match status" value="1"/>
</dbReference>
<feature type="domain" description="Nudix hydrolase" evidence="4">
    <location>
        <begin position="30"/>
        <end position="154"/>
    </location>
</feature>
<proteinExistence type="inferred from homology"/>
<evidence type="ECO:0000313" key="6">
    <source>
        <dbReference type="Proteomes" id="UP000431922"/>
    </source>
</evidence>
<dbReference type="InterPro" id="IPR020084">
    <property type="entry name" value="NUDIX_hydrolase_CS"/>
</dbReference>
<evidence type="ECO:0000259" key="4">
    <source>
        <dbReference type="PROSITE" id="PS51462"/>
    </source>
</evidence>
<accession>A0A845BDF3</accession>
<organism evidence="5 6">
    <name type="scientific">Allopontixanthobacter sediminis</name>
    <dbReference type="NCBI Taxonomy" id="1689985"/>
    <lineage>
        <taxon>Bacteria</taxon>
        <taxon>Pseudomonadati</taxon>
        <taxon>Pseudomonadota</taxon>
        <taxon>Alphaproteobacteria</taxon>
        <taxon>Sphingomonadales</taxon>
        <taxon>Erythrobacteraceae</taxon>
        <taxon>Allopontixanthobacter</taxon>
    </lineage>
</organism>
<sequence length="156" mass="17660">MLHLIPAPLHRLAYRMAHAVRKHWWRLRQPKISSVSVIATDLEDRLLLVRLSYGSGSWSLAGGGINRGEAPEAAARREFREETGCEAGALELVGIQQERVHGSHHSIHVFAAKVQGNPAPDHREIMDARFFPLHSLPEPLSQMTRRRLELWRGNSQ</sequence>
<name>A0A845BDF3_9SPHN</name>
<comment type="caution">
    <text evidence="5">The sequence shown here is derived from an EMBL/GenBank/DDBJ whole genome shotgun (WGS) entry which is preliminary data.</text>
</comment>
<evidence type="ECO:0000256" key="3">
    <source>
        <dbReference type="RuleBase" id="RU003476"/>
    </source>
</evidence>
<dbReference type="Pfam" id="PF00293">
    <property type="entry name" value="NUDIX"/>
    <property type="match status" value="1"/>
</dbReference>
<dbReference type="PRINTS" id="PR00502">
    <property type="entry name" value="NUDIXFAMILY"/>
</dbReference>
<keyword evidence="2 3" id="KW-0378">Hydrolase</keyword>
<comment type="similarity">
    <text evidence="3">Belongs to the Nudix hydrolase family.</text>
</comment>
<dbReference type="Proteomes" id="UP000431922">
    <property type="component" value="Unassembled WGS sequence"/>
</dbReference>
<evidence type="ECO:0000256" key="1">
    <source>
        <dbReference type="ARBA" id="ARBA00001946"/>
    </source>
</evidence>
<evidence type="ECO:0000256" key="2">
    <source>
        <dbReference type="ARBA" id="ARBA00022801"/>
    </source>
</evidence>
<gene>
    <name evidence="5" type="ORF">GRI65_14190</name>
</gene>
<dbReference type="GO" id="GO:0016787">
    <property type="term" value="F:hydrolase activity"/>
    <property type="evidence" value="ECO:0007669"/>
    <property type="project" value="UniProtKB-KW"/>
</dbReference>
<dbReference type="EMBL" id="WTYL01000004">
    <property type="protein sequence ID" value="MXP45599.1"/>
    <property type="molecule type" value="Genomic_DNA"/>
</dbReference>
<dbReference type="InterPro" id="IPR000086">
    <property type="entry name" value="NUDIX_hydrolase_dom"/>
</dbReference>
<reference evidence="5 6" key="1">
    <citation type="submission" date="2019-12" db="EMBL/GenBank/DDBJ databases">
        <title>Genomic-based taxomic classification of the family Erythrobacteraceae.</title>
        <authorList>
            <person name="Xu L."/>
        </authorList>
    </citation>
    <scope>NUCLEOTIDE SEQUENCE [LARGE SCALE GENOMIC DNA]</scope>
    <source>
        <strain evidence="5 6">KCTC 42453</strain>
    </source>
</reference>
<dbReference type="PANTHER" id="PTHR43046">
    <property type="entry name" value="GDP-MANNOSE MANNOSYL HYDROLASE"/>
    <property type="match status" value="1"/>
</dbReference>
<keyword evidence="6" id="KW-1185">Reference proteome</keyword>
<dbReference type="AlphaFoldDB" id="A0A845BDF3"/>
<evidence type="ECO:0000313" key="5">
    <source>
        <dbReference type="EMBL" id="MXP45599.1"/>
    </source>
</evidence>
<dbReference type="Gene3D" id="3.90.79.10">
    <property type="entry name" value="Nucleoside Triphosphate Pyrophosphohydrolase"/>
    <property type="match status" value="1"/>
</dbReference>
<dbReference type="CDD" id="cd02883">
    <property type="entry name" value="NUDIX_Hydrolase"/>
    <property type="match status" value="1"/>
</dbReference>
<protein>
    <submittedName>
        <fullName evidence="5">NUDIX domain-containing protein</fullName>
    </submittedName>
</protein>
<comment type="cofactor">
    <cofactor evidence="1">
        <name>Mg(2+)</name>
        <dbReference type="ChEBI" id="CHEBI:18420"/>
    </cofactor>
</comment>
<dbReference type="OrthoDB" id="8480561at2"/>
<dbReference type="InterPro" id="IPR015797">
    <property type="entry name" value="NUDIX_hydrolase-like_dom_sf"/>
</dbReference>